<keyword evidence="5" id="KW-1185">Reference proteome</keyword>
<protein>
    <submittedName>
        <fullName evidence="6">Insulin-like domain-containing protein</fullName>
    </submittedName>
</protein>
<dbReference type="InterPro" id="IPR022352">
    <property type="entry name" value="Ins/IGF/rlx"/>
</dbReference>
<evidence type="ECO:0000313" key="6">
    <source>
        <dbReference type="WBParaSite" id="PSAMB.scaffold9421size5002.g32423.t1"/>
    </source>
</evidence>
<proteinExistence type="inferred from homology"/>
<dbReference type="PROSITE" id="PS00262">
    <property type="entry name" value="INSULIN"/>
    <property type="match status" value="1"/>
</dbReference>
<feature type="domain" description="Insulin-like" evidence="4">
    <location>
        <begin position="25"/>
        <end position="80"/>
    </location>
</feature>
<reference evidence="6" key="1">
    <citation type="submission" date="2022-11" db="UniProtKB">
        <authorList>
            <consortium name="WormBaseParasite"/>
        </authorList>
    </citation>
    <scope>IDENTIFICATION</scope>
</reference>
<dbReference type="SUPFAM" id="SSF56994">
    <property type="entry name" value="Insulin-like"/>
    <property type="match status" value="1"/>
</dbReference>
<feature type="chain" id="PRO_5036896770" evidence="3">
    <location>
        <begin position="24"/>
        <end position="84"/>
    </location>
</feature>
<keyword evidence="2 3" id="KW-0732">Signal</keyword>
<accession>A0A914XLV1</accession>
<dbReference type="Proteomes" id="UP000887566">
    <property type="component" value="Unplaced"/>
</dbReference>
<evidence type="ECO:0000313" key="5">
    <source>
        <dbReference type="Proteomes" id="UP000887566"/>
    </source>
</evidence>
<name>A0A914XLV1_9BILA</name>
<dbReference type="WBParaSite" id="PSAMB.scaffold9421size5002.g32423.t1">
    <property type="protein sequence ID" value="PSAMB.scaffold9421size5002.g32423.t1"/>
    <property type="gene ID" value="PSAMB.scaffold9421size5002.g32423"/>
</dbReference>
<dbReference type="SMART" id="SM00078">
    <property type="entry name" value="IlGF"/>
    <property type="match status" value="1"/>
</dbReference>
<feature type="signal peptide" evidence="3">
    <location>
        <begin position="1"/>
        <end position="23"/>
    </location>
</feature>
<dbReference type="AlphaFoldDB" id="A0A914XLV1"/>
<evidence type="ECO:0000259" key="4">
    <source>
        <dbReference type="SMART" id="SM00078"/>
    </source>
</evidence>
<dbReference type="GO" id="GO:0005576">
    <property type="term" value="C:extracellular region"/>
    <property type="evidence" value="ECO:0007669"/>
    <property type="project" value="InterPro"/>
</dbReference>
<comment type="similarity">
    <text evidence="1">Belongs to the insulin family.</text>
</comment>
<dbReference type="InterPro" id="IPR016179">
    <property type="entry name" value="Insulin-like"/>
</dbReference>
<evidence type="ECO:0000256" key="1">
    <source>
        <dbReference type="ARBA" id="ARBA00009034"/>
    </source>
</evidence>
<dbReference type="Gene3D" id="1.10.100.10">
    <property type="entry name" value="Insulin-like"/>
    <property type="match status" value="1"/>
</dbReference>
<dbReference type="InterPro" id="IPR036438">
    <property type="entry name" value="Insulin-like_sf"/>
</dbReference>
<organism evidence="5 6">
    <name type="scientific">Plectus sambesii</name>
    <dbReference type="NCBI Taxonomy" id="2011161"/>
    <lineage>
        <taxon>Eukaryota</taxon>
        <taxon>Metazoa</taxon>
        <taxon>Ecdysozoa</taxon>
        <taxon>Nematoda</taxon>
        <taxon>Chromadorea</taxon>
        <taxon>Plectida</taxon>
        <taxon>Plectina</taxon>
        <taxon>Plectoidea</taxon>
        <taxon>Plectidae</taxon>
        <taxon>Plectus</taxon>
    </lineage>
</organism>
<evidence type="ECO:0000256" key="3">
    <source>
        <dbReference type="SAM" id="SignalP"/>
    </source>
</evidence>
<dbReference type="GO" id="GO:0005179">
    <property type="term" value="F:hormone activity"/>
    <property type="evidence" value="ECO:0007669"/>
    <property type="project" value="InterPro"/>
</dbReference>
<dbReference type="InterPro" id="IPR022353">
    <property type="entry name" value="Insulin_CS"/>
</dbReference>
<sequence length="84" mass="9216">MDTHRTAITVVFLILLLSSPSFAAPKVCGQRLAKILTNVCIDSSSSEETPCFKTTNEDSSGLYKNCCLHDCTFDDLKKYCCSGK</sequence>
<dbReference type="PRINTS" id="PR00276">
    <property type="entry name" value="INSULINFAMLY"/>
</dbReference>
<evidence type="ECO:0000256" key="2">
    <source>
        <dbReference type="ARBA" id="ARBA00022729"/>
    </source>
</evidence>